<dbReference type="Proteomes" id="UP000232122">
    <property type="component" value="Unassembled WGS sequence"/>
</dbReference>
<evidence type="ECO:0000313" key="5">
    <source>
        <dbReference type="Proteomes" id="UP000232122"/>
    </source>
</evidence>
<keyword evidence="5" id="KW-1185">Reference proteome</keyword>
<keyword evidence="1 4" id="KW-0808">Transferase</keyword>
<dbReference type="PANTHER" id="PTHR43584:SF8">
    <property type="entry name" value="N-ACETYLMURAMATE ALPHA-1-PHOSPHATE URIDYLYLTRANSFERASE"/>
    <property type="match status" value="1"/>
</dbReference>
<feature type="domain" description="Nucleotidyl transferase" evidence="3">
    <location>
        <begin position="7"/>
        <end position="111"/>
    </location>
</feature>
<evidence type="ECO:0000256" key="2">
    <source>
        <dbReference type="ARBA" id="ARBA00022695"/>
    </source>
</evidence>
<gene>
    <name evidence="4" type="ORF">CH379_007320</name>
</gene>
<dbReference type="AlphaFoldDB" id="A0AAE4QMC5"/>
<dbReference type="EMBL" id="NPEF02000008">
    <property type="protein sequence ID" value="MDV6235436.1"/>
    <property type="molecule type" value="Genomic_DNA"/>
</dbReference>
<dbReference type="InterPro" id="IPR029044">
    <property type="entry name" value="Nucleotide-diphossugar_trans"/>
</dbReference>
<keyword evidence="2" id="KW-0548">Nucleotidyltransferase</keyword>
<protein>
    <submittedName>
        <fullName evidence="4">NTP transferase domain-containing protein</fullName>
    </submittedName>
</protein>
<dbReference type="Pfam" id="PF00483">
    <property type="entry name" value="NTP_transferase"/>
    <property type="match status" value="1"/>
</dbReference>
<dbReference type="PANTHER" id="PTHR43584">
    <property type="entry name" value="NUCLEOTIDYL TRANSFERASE"/>
    <property type="match status" value="1"/>
</dbReference>
<dbReference type="InterPro" id="IPR005835">
    <property type="entry name" value="NTP_transferase_dom"/>
</dbReference>
<accession>A0AAE4QMC5</accession>
<dbReference type="SUPFAM" id="SSF53448">
    <property type="entry name" value="Nucleotide-diphospho-sugar transferases"/>
    <property type="match status" value="1"/>
</dbReference>
<organism evidence="4 5">
    <name type="scientific">Leptospira ellisii</name>
    <dbReference type="NCBI Taxonomy" id="2023197"/>
    <lineage>
        <taxon>Bacteria</taxon>
        <taxon>Pseudomonadati</taxon>
        <taxon>Spirochaetota</taxon>
        <taxon>Spirochaetia</taxon>
        <taxon>Leptospirales</taxon>
        <taxon>Leptospiraceae</taxon>
        <taxon>Leptospira</taxon>
    </lineage>
</organism>
<dbReference type="GO" id="GO:0016779">
    <property type="term" value="F:nucleotidyltransferase activity"/>
    <property type="evidence" value="ECO:0007669"/>
    <property type="project" value="UniProtKB-KW"/>
</dbReference>
<reference evidence="4 5" key="1">
    <citation type="journal article" date="2018" name="Microb. Genom.">
        <title>Deciphering the unexplored Leptospira diversity from soils uncovers genomic evolution to virulence.</title>
        <authorList>
            <person name="Thibeaux R."/>
            <person name="Iraola G."/>
            <person name="Ferres I."/>
            <person name="Bierque E."/>
            <person name="Girault D."/>
            <person name="Soupe-Gilbert M.E."/>
            <person name="Picardeau M."/>
            <person name="Goarant C."/>
        </authorList>
    </citation>
    <scope>NUCLEOTIDE SEQUENCE [LARGE SCALE GENOMIC DNA]</scope>
    <source>
        <strain evidence="4 5">ATI7-C-A5</strain>
    </source>
</reference>
<name>A0AAE4QMC5_9LEPT</name>
<comment type="caution">
    <text evidence="4">The sequence shown here is derived from an EMBL/GenBank/DDBJ whole genome shotgun (WGS) entry which is preliminary data.</text>
</comment>
<evidence type="ECO:0000259" key="3">
    <source>
        <dbReference type="Pfam" id="PF00483"/>
    </source>
</evidence>
<proteinExistence type="predicted"/>
<evidence type="ECO:0000313" key="4">
    <source>
        <dbReference type="EMBL" id="MDV6235436.1"/>
    </source>
</evidence>
<sequence>MKFFIPAAGFGTRMKELTRDLPKPLLPVNGIPLIYYSLFQAWVQNAEGAVINLHFYGDKIREELRNFKPFPIYFSEEKKEILGTAGGIRTGLERAGWMGETISVVNPDFLYLPEKGFKIVATPRTFSADCALYLLPQPQNASYTGLNLEGDRIRFGTGDLFYVGIGILESSVLEPIEPETYADLSLTFKLLSEKKRLAGILFTGEAIDLGEKEYYISLKDKDFSGKLGVRWNEFLDLCGLSRKFQR</sequence>
<dbReference type="RefSeq" id="WP_100745270.1">
    <property type="nucleotide sequence ID" value="NZ_NPEF02000008.1"/>
</dbReference>
<dbReference type="InterPro" id="IPR050065">
    <property type="entry name" value="GlmU-like"/>
</dbReference>
<evidence type="ECO:0000256" key="1">
    <source>
        <dbReference type="ARBA" id="ARBA00022679"/>
    </source>
</evidence>
<dbReference type="Gene3D" id="3.90.550.10">
    <property type="entry name" value="Spore Coat Polysaccharide Biosynthesis Protein SpsA, Chain A"/>
    <property type="match status" value="1"/>
</dbReference>